<protein>
    <recommendedName>
        <fullName evidence="8">GTPase Obg</fullName>
        <ecNumber evidence="8">3.6.5.-</ecNumber>
    </recommendedName>
    <alternativeName>
        <fullName evidence="8">GTP-binding protein Obg</fullName>
    </alternativeName>
</protein>
<evidence type="ECO:0000313" key="12">
    <source>
        <dbReference type="Proteomes" id="UP000324194"/>
    </source>
</evidence>
<dbReference type="Proteomes" id="UP000324194">
    <property type="component" value="Chromosome 1"/>
</dbReference>
<evidence type="ECO:0000256" key="2">
    <source>
        <dbReference type="ARBA" id="ARBA00022490"/>
    </source>
</evidence>
<dbReference type="PROSITE" id="PS51883">
    <property type="entry name" value="OBG"/>
    <property type="match status" value="1"/>
</dbReference>
<dbReference type="AlphaFoldDB" id="A0A5E4PFS0"/>
<dbReference type="InterPro" id="IPR031167">
    <property type="entry name" value="G_OBG"/>
</dbReference>
<dbReference type="InterPro" id="IPR006074">
    <property type="entry name" value="GTP1-OBG_CS"/>
</dbReference>
<evidence type="ECO:0000256" key="7">
    <source>
        <dbReference type="ARBA" id="ARBA00023134"/>
    </source>
</evidence>
<comment type="cofactor">
    <cofactor evidence="8">
        <name>Mg(2+)</name>
        <dbReference type="ChEBI" id="CHEBI:18420"/>
    </cofactor>
</comment>
<dbReference type="Pfam" id="PF01926">
    <property type="entry name" value="MMR_HSR1"/>
    <property type="match status" value="1"/>
</dbReference>
<dbReference type="PROSITE" id="PS51710">
    <property type="entry name" value="G_OBG"/>
    <property type="match status" value="1"/>
</dbReference>
<dbReference type="InterPro" id="IPR014100">
    <property type="entry name" value="GTP-bd_Obg/CgtA"/>
</dbReference>
<name>A0A5E4PFS0_9COXI</name>
<feature type="binding site" evidence="8">
    <location>
        <position position="173"/>
    </location>
    <ligand>
        <name>Mg(2+)</name>
        <dbReference type="ChEBI" id="CHEBI:18420"/>
    </ligand>
</feature>
<dbReference type="GO" id="GO:0003924">
    <property type="term" value="F:GTPase activity"/>
    <property type="evidence" value="ECO:0007669"/>
    <property type="project" value="UniProtKB-UniRule"/>
</dbReference>
<dbReference type="GO" id="GO:0042254">
    <property type="term" value="P:ribosome biogenesis"/>
    <property type="evidence" value="ECO:0007669"/>
    <property type="project" value="UniProtKB-UniRule"/>
</dbReference>
<dbReference type="SUPFAM" id="SSF52540">
    <property type="entry name" value="P-loop containing nucleoside triphosphate hydrolases"/>
    <property type="match status" value="1"/>
</dbReference>
<dbReference type="InterPro" id="IPR045086">
    <property type="entry name" value="OBG_GTPase"/>
</dbReference>
<feature type="binding site" evidence="8">
    <location>
        <begin position="166"/>
        <end position="173"/>
    </location>
    <ligand>
        <name>GTP</name>
        <dbReference type="ChEBI" id="CHEBI:37565"/>
    </ligand>
</feature>
<evidence type="ECO:0000313" key="11">
    <source>
        <dbReference type="EMBL" id="VVC75186.1"/>
    </source>
</evidence>
<dbReference type="SUPFAM" id="SSF82051">
    <property type="entry name" value="Obg GTP-binding protein N-terminal domain"/>
    <property type="match status" value="1"/>
</dbReference>
<dbReference type="GO" id="GO:0005525">
    <property type="term" value="F:GTP binding"/>
    <property type="evidence" value="ECO:0007669"/>
    <property type="project" value="UniProtKB-UniRule"/>
</dbReference>
<feature type="binding site" evidence="8">
    <location>
        <begin position="283"/>
        <end position="286"/>
    </location>
    <ligand>
        <name>GTP</name>
        <dbReference type="ChEBI" id="CHEBI:37565"/>
    </ligand>
</feature>
<accession>A0A5E4PFS0</accession>
<dbReference type="Gene3D" id="2.70.210.12">
    <property type="entry name" value="GTP1/OBG domain"/>
    <property type="match status" value="1"/>
</dbReference>
<dbReference type="NCBIfam" id="TIGR02729">
    <property type="entry name" value="Obg_CgtA"/>
    <property type="match status" value="1"/>
</dbReference>
<dbReference type="PANTHER" id="PTHR11702">
    <property type="entry name" value="DEVELOPMENTALLY REGULATED GTP-BINDING PROTEIN-RELATED"/>
    <property type="match status" value="1"/>
</dbReference>
<keyword evidence="4 8" id="KW-0547">Nucleotide-binding</keyword>
<feature type="domain" description="OBG-type G" evidence="9">
    <location>
        <begin position="160"/>
        <end position="333"/>
    </location>
</feature>
<evidence type="ECO:0000256" key="4">
    <source>
        <dbReference type="ARBA" id="ARBA00022741"/>
    </source>
</evidence>
<keyword evidence="7 8" id="KW-0342">GTP-binding</keyword>
<keyword evidence="12" id="KW-1185">Reference proteome</keyword>
<keyword evidence="6 8" id="KW-0460">Magnesium</keyword>
<dbReference type="InterPro" id="IPR006169">
    <property type="entry name" value="GTP1_OBG_dom"/>
</dbReference>
<feature type="binding site" evidence="8">
    <location>
        <begin position="314"/>
        <end position="316"/>
    </location>
    <ligand>
        <name>GTP</name>
        <dbReference type="ChEBI" id="CHEBI:37565"/>
    </ligand>
</feature>
<dbReference type="PANTHER" id="PTHR11702:SF31">
    <property type="entry name" value="MITOCHONDRIAL RIBOSOME-ASSOCIATED GTPASE 2"/>
    <property type="match status" value="1"/>
</dbReference>
<comment type="subcellular location">
    <subcellularLocation>
        <location evidence="8">Cytoplasm</location>
    </subcellularLocation>
</comment>
<feature type="binding site" evidence="8">
    <location>
        <begin position="213"/>
        <end position="216"/>
    </location>
    <ligand>
        <name>GTP</name>
        <dbReference type="ChEBI" id="CHEBI:37565"/>
    </ligand>
</feature>
<organism evidence="11 12">
    <name type="scientific">Aquicella siphonis</name>
    <dbReference type="NCBI Taxonomy" id="254247"/>
    <lineage>
        <taxon>Bacteria</taxon>
        <taxon>Pseudomonadati</taxon>
        <taxon>Pseudomonadota</taxon>
        <taxon>Gammaproteobacteria</taxon>
        <taxon>Legionellales</taxon>
        <taxon>Coxiellaceae</taxon>
        <taxon>Aquicella</taxon>
    </lineage>
</organism>
<gene>
    <name evidence="8 11" type="primary">obg</name>
    <name evidence="11" type="ORF">AQUSIP_04730</name>
</gene>
<evidence type="ECO:0000259" key="9">
    <source>
        <dbReference type="PROSITE" id="PS51710"/>
    </source>
</evidence>
<keyword evidence="5 8" id="KW-0378">Hydrolase</keyword>
<comment type="function">
    <text evidence="8">An essential GTPase which binds GTP, GDP and possibly (p)ppGpp with moderate affinity, with high nucleotide exchange rates and a fairly low GTP hydrolysis rate. Plays a role in control of the cell cycle, stress response, ribosome biogenesis and in those bacteria that undergo differentiation, in morphogenesis control.</text>
</comment>
<dbReference type="GO" id="GO:0000287">
    <property type="term" value="F:magnesium ion binding"/>
    <property type="evidence" value="ECO:0007669"/>
    <property type="project" value="InterPro"/>
</dbReference>
<comment type="subunit">
    <text evidence="8">Monomer.</text>
</comment>
<dbReference type="Gene3D" id="3.40.50.300">
    <property type="entry name" value="P-loop containing nucleotide triphosphate hydrolases"/>
    <property type="match status" value="1"/>
</dbReference>
<dbReference type="EC" id="3.6.5.-" evidence="8"/>
<dbReference type="GO" id="GO:0043022">
    <property type="term" value="F:ribosome binding"/>
    <property type="evidence" value="ECO:0007669"/>
    <property type="project" value="UniProtKB-ARBA"/>
</dbReference>
<evidence type="ECO:0000256" key="8">
    <source>
        <dbReference type="HAMAP-Rule" id="MF_01454"/>
    </source>
</evidence>
<keyword evidence="2 8" id="KW-0963">Cytoplasm</keyword>
<dbReference type="PIRSF" id="PIRSF002401">
    <property type="entry name" value="GTP_bd_Obg/CgtA"/>
    <property type="match status" value="1"/>
</dbReference>
<proteinExistence type="inferred from homology"/>
<evidence type="ECO:0000256" key="1">
    <source>
        <dbReference type="ARBA" id="ARBA00007699"/>
    </source>
</evidence>
<dbReference type="HAMAP" id="MF_01454">
    <property type="entry name" value="GTPase_Obg"/>
    <property type="match status" value="1"/>
</dbReference>
<dbReference type="InterPro" id="IPR036726">
    <property type="entry name" value="GTP1_OBG_dom_sf"/>
</dbReference>
<dbReference type="RefSeq" id="WP_148338257.1">
    <property type="nucleotide sequence ID" value="NZ_LR699119.1"/>
</dbReference>
<dbReference type="NCBIfam" id="NF008956">
    <property type="entry name" value="PRK12299.1"/>
    <property type="match status" value="1"/>
</dbReference>
<dbReference type="OrthoDB" id="9807318at2"/>
<evidence type="ECO:0000256" key="6">
    <source>
        <dbReference type="ARBA" id="ARBA00022842"/>
    </source>
</evidence>
<dbReference type="GO" id="GO:0005737">
    <property type="term" value="C:cytoplasm"/>
    <property type="evidence" value="ECO:0007669"/>
    <property type="project" value="UniProtKB-SubCell"/>
</dbReference>
<dbReference type="InterPro" id="IPR027417">
    <property type="entry name" value="P-loop_NTPase"/>
</dbReference>
<feature type="binding site" evidence="8">
    <location>
        <position position="193"/>
    </location>
    <ligand>
        <name>Mg(2+)</name>
        <dbReference type="ChEBI" id="CHEBI:18420"/>
    </ligand>
</feature>
<dbReference type="EMBL" id="LR699119">
    <property type="protein sequence ID" value="VVC75186.1"/>
    <property type="molecule type" value="Genomic_DNA"/>
</dbReference>
<evidence type="ECO:0000256" key="3">
    <source>
        <dbReference type="ARBA" id="ARBA00022723"/>
    </source>
</evidence>
<dbReference type="CDD" id="cd01898">
    <property type="entry name" value="Obg"/>
    <property type="match status" value="1"/>
</dbReference>
<dbReference type="PRINTS" id="PR00326">
    <property type="entry name" value="GTP1OBG"/>
</dbReference>
<keyword evidence="3 8" id="KW-0479">Metal-binding</keyword>
<dbReference type="InterPro" id="IPR006073">
    <property type="entry name" value="GTP-bd"/>
</dbReference>
<comment type="similarity">
    <text evidence="1 8">Belongs to the TRAFAC class OBG-HflX-like GTPase superfamily. OBG GTPase family.</text>
</comment>
<evidence type="ECO:0000259" key="10">
    <source>
        <dbReference type="PROSITE" id="PS51883"/>
    </source>
</evidence>
<dbReference type="PROSITE" id="PS00905">
    <property type="entry name" value="GTP1_OBG"/>
    <property type="match status" value="1"/>
</dbReference>
<reference evidence="11 12" key="1">
    <citation type="submission" date="2019-08" db="EMBL/GenBank/DDBJ databases">
        <authorList>
            <person name="Guy L."/>
        </authorList>
    </citation>
    <scope>NUCLEOTIDE SEQUENCE [LARGE SCALE GENOMIC DNA]</scope>
    <source>
        <strain evidence="11 12">SGT-108</strain>
    </source>
</reference>
<sequence length="341" mass="37074">MKFVDEAKIYIEAGKGGNGACSFLRLKFMPLGGPDGGDGGDGGSVYLQADESINTLVDYRYIRTYRAENGEKGGSRDCTGKSGQDLFLRVPVGTIVYDDDTDELIVDLTMAGQVACVAKGGRHGVGNARFKSSVNRAPRRTIPGQEGEKRNLRLELKVLADVGLVGMPNAGKSTLISSMSSARPKVADYPFTTLYPYLGVVRVSHFRSFVIADLPGLIEGAAEGAGLGIRFLKHVARTRLLYHVVDVAPVDGSDPVENVKAISAELAKYSDDLMKKECWLVLNKVDLLMPEEAESKCRDIVKRLRWKGRVFIISGLARQGLDELAKETMHYLIDQGSAGEE</sequence>
<feature type="binding site" evidence="8">
    <location>
        <begin position="191"/>
        <end position="195"/>
    </location>
    <ligand>
        <name>GTP</name>
        <dbReference type="ChEBI" id="CHEBI:37565"/>
    </ligand>
</feature>
<dbReference type="FunFam" id="2.70.210.12:FF:000001">
    <property type="entry name" value="GTPase Obg"/>
    <property type="match status" value="1"/>
</dbReference>
<evidence type="ECO:0000256" key="5">
    <source>
        <dbReference type="ARBA" id="ARBA00022801"/>
    </source>
</evidence>
<feature type="domain" description="Obg" evidence="10">
    <location>
        <begin position="1"/>
        <end position="159"/>
    </location>
</feature>
<dbReference type="Pfam" id="PF01018">
    <property type="entry name" value="GTP1_OBG"/>
    <property type="match status" value="1"/>
</dbReference>
<dbReference type="KEGG" id="asip:AQUSIP_04730"/>
<dbReference type="NCBIfam" id="NF008955">
    <property type="entry name" value="PRK12297.1"/>
    <property type="match status" value="1"/>
</dbReference>